<dbReference type="AlphaFoldDB" id="A0AA88DT11"/>
<proteinExistence type="predicted"/>
<evidence type="ECO:0000313" key="1">
    <source>
        <dbReference type="EMBL" id="GMN60923.1"/>
    </source>
</evidence>
<comment type="caution">
    <text evidence="1">The sequence shown here is derived from an EMBL/GenBank/DDBJ whole genome shotgun (WGS) entry which is preliminary data.</text>
</comment>
<evidence type="ECO:0000313" key="2">
    <source>
        <dbReference type="Proteomes" id="UP001187192"/>
    </source>
</evidence>
<keyword evidence="2" id="KW-1185">Reference proteome</keyword>
<dbReference type="Proteomes" id="UP001187192">
    <property type="component" value="Unassembled WGS sequence"/>
</dbReference>
<reference evidence="1" key="1">
    <citation type="submission" date="2023-07" db="EMBL/GenBank/DDBJ databases">
        <title>draft genome sequence of fig (Ficus carica).</title>
        <authorList>
            <person name="Takahashi T."/>
            <person name="Nishimura K."/>
        </authorList>
    </citation>
    <scope>NUCLEOTIDE SEQUENCE</scope>
</reference>
<sequence length="149" mass="16320">MMRPNNRPNKTSSLLGLRLLTEEICSGVASGLRLAPASCSPPEPRPSLRVNFAAPLHEPIGHRVHQPTASLMISRPATFKSRPDHSPHLRRTTAGVATKTSSLLKITDHCRGKQPPRGSRCCSFLLKKKKKLLHRPLLDSRPSAIAEAT</sequence>
<name>A0AA88DT11_FICCA</name>
<organism evidence="1 2">
    <name type="scientific">Ficus carica</name>
    <name type="common">Common fig</name>
    <dbReference type="NCBI Taxonomy" id="3494"/>
    <lineage>
        <taxon>Eukaryota</taxon>
        <taxon>Viridiplantae</taxon>
        <taxon>Streptophyta</taxon>
        <taxon>Embryophyta</taxon>
        <taxon>Tracheophyta</taxon>
        <taxon>Spermatophyta</taxon>
        <taxon>Magnoliopsida</taxon>
        <taxon>eudicotyledons</taxon>
        <taxon>Gunneridae</taxon>
        <taxon>Pentapetalae</taxon>
        <taxon>rosids</taxon>
        <taxon>fabids</taxon>
        <taxon>Rosales</taxon>
        <taxon>Moraceae</taxon>
        <taxon>Ficeae</taxon>
        <taxon>Ficus</taxon>
    </lineage>
</organism>
<dbReference type="EMBL" id="BTGU01000104">
    <property type="protein sequence ID" value="GMN60923.1"/>
    <property type="molecule type" value="Genomic_DNA"/>
</dbReference>
<accession>A0AA88DT11</accession>
<protein>
    <submittedName>
        <fullName evidence="1">Uncharacterized protein</fullName>
    </submittedName>
</protein>
<gene>
    <name evidence="1" type="ORF">TIFTF001_030018</name>
</gene>